<gene>
    <name evidence="1" type="ORF">DWW24_22250</name>
</gene>
<name>A0A412VWM0_9BACT</name>
<feature type="non-terminal residue" evidence="1">
    <location>
        <position position="81"/>
    </location>
</feature>
<organism evidence="1 2">
    <name type="scientific">Odoribacter splanchnicus</name>
    <dbReference type="NCBI Taxonomy" id="28118"/>
    <lineage>
        <taxon>Bacteria</taxon>
        <taxon>Pseudomonadati</taxon>
        <taxon>Bacteroidota</taxon>
        <taxon>Bacteroidia</taxon>
        <taxon>Bacteroidales</taxon>
        <taxon>Odoribacteraceae</taxon>
        <taxon>Odoribacter</taxon>
    </lineage>
</organism>
<sequence length="81" mass="9527">MILIRFSLVFIFLWMGLTACEHKDLCYDHPHFATVRVVFDWTKISNHDKPEGMRVVFYPTDDESNTWIFDFPGGEDGEVEL</sequence>
<protein>
    <submittedName>
        <fullName evidence="1">DUF5119 domain-containing protein</fullName>
    </submittedName>
</protein>
<evidence type="ECO:0000313" key="2">
    <source>
        <dbReference type="Proteomes" id="UP000283426"/>
    </source>
</evidence>
<dbReference type="InterPro" id="IPR033410">
    <property type="entry name" value="DUF5119"/>
</dbReference>
<accession>A0A412VWM0</accession>
<comment type="caution">
    <text evidence="1">The sequence shown here is derived from an EMBL/GenBank/DDBJ whole genome shotgun (WGS) entry which is preliminary data.</text>
</comment>
<evidence type="ECO:0000313" key="1">
    <source>
        <dbReference type="EMBL" id="RGV14064.1"/>
    </source>
</evidence>
<dbReference type="AlphaFoldDB" id="A0A412VWM0"/>
<dbReference type="PROSITE" id="PS51257">
    <property type="entry name" value="PROKAR_LIPOPROTEIN"/>
    <property type="match status" value="1"/>
</dbReference>
<dbReference type="Pfam" id="PF17145">
    <property type="entry name" value="DUF5119"/>
    <property type="match status" value="1"/>
</dbReference>
<proteinExistence type="predicted"/>
<reference evidence="1 2" key="1">
    <citation type="submission" date="2018-08" db="EMBL/GenBank/DDBJ databases">
        <title>A genome reference for cultivated species of the human gut microbiota.</title>
        <authorList>
            <person name="Zou Y."/>
            <person name="Xue W."/>
            <person name="Luo G."/>
        </authorList>
    </citation>
    <scope>NUCLEOTIDE SEQUENCE [LARGE SCALE GENOMIC DNA]</scope>
    <source>
        <strain evidence="1 2">AF14-6AC</strain>
    </source>
</reference>
<dbReference type="Proteomes" id="UP000283426">
    <property type="component" value="Unassembled WGS sequence"/>
</dbReference>
<dbReference type="EMBL" id="QRYW01000119">
    <property type="protein sequence ID" value="RGV14064.1"/>
    <property type="molecule type" value="Genomic_DNA"/>
</dbReference>
<dbReference type="RefSeq" id="WP_118108709.1">
    <property type="nucleotide sequence ID" value="NZ_QRYW01000119.1"/>
</dbReference>